<gene>
    <name evidence="4" type="ORF">BO225_05185</name>
</gene>
<dbReference type="InterPro" id="IPR003646">
    <property type="entry name" value="SH3-like_bac-type"/>
</dbReference>
<dbReference type="AlphaFoldDB" id="A0A1U7NN54"/>
<dbReference type="Gene3D" id="2.30.30.40">
    <property type="entry name" value="SH3 Domains"/>
    <property type="match status" value="1"/>
</dbReference>
<sequence length="324" mass="37033">MEDQKNKNLPPKIDAQKMEAQLQEEKKKEEAFNKKQKQKRWLLVGGIIGIMVVAVVCFGLFVSKVTYSVAESIVNNIPEEEFHDSSYRLLNAPGEYIANEQLSIVEDLEDQDKIGLIKKGESFWCEDTAYVDSKEELWGQLGIGWVLLRDQNGNYATENVLTSVDSTPGTAEILKDIRVYSDPSTKSTILKSLKKGDQVEIVSEKEDINGVEWFELEDGWILKTDNAKRIESSQEETKEEKESKETDEIPEDEEGIRYKAKYDMKVREEPSLEAERTGTVKLDEVVEIVEIGEDEEGATWGKIRDGDYVCLKDKDYTYFEEVSE</sequence>
<reference evidence="4 5" key="1">
    <citation type="submission" date="2016-11" db="EMBL/GenBank/DDBJ databases">
        <title>Description of two novel members of the family Erysipelotrichaceae: Ileibacterium lipovorans gen. nov., sp. nov. and Dubosiella newyorkensis, gen. nov., sp. nov.</title>
        <authorList>
            <person name="Cox L.M."/>
            <person name="Sohn J."/>
            <person name="Tyrrell K.L."/>
            <person name="Citron D.M."/>
            <person name="Lawson P.A."/>
            <person name="Patel N.B."/>
            <person name="Iizumi T."/>
            <person name="Perez-Perez G.I."/>
            <person name="Goldstein E.J."/>
            <person name="Blaser M.J."/>
        </authorList>
    </citation>
    <scope>NUCLEOTIDE SEQUENCE [LARGE SCALE GENOMIC DNA]</scope>
    <source>
        <strain evidence="4 5">NYU-BL-A4</strain>
    </source>
</reference>
<evidence type="ECO:0000313" key="4">
    <source>
        <dbReference type="EMBL" id="OLU46740.1"/>
    </source>
</evidence>
<keyword evidence="2" id="KW-0812">Transmembrane</keyword>
<keyword evidence="2" id="KW-0472">Membrane</keyword>
<organism evidence="4 5">
    <name type="scientific">Dubosiella newyorkensis</name>
    <dbReference type="NCBI Taxonomy" id="1862672"/>
    <lineage>
        <taxon>Bacteria</taxon>
        <taxon>Bacillati</taxon>
        <taxon>Bacillota</taxon>
        <taxon>Erysipelotrichia</taxon>
        <taxon>Erysipelotrichales</taxon>
        <taxon>Erysipelotrichaceae</taxon>
        <taxon>Dubosiella</taxon>
    </lineage>
</organism>
<name>A0A1U7NN54_9FIRM</name>
<dbReference type="OrthoDB" id="1656138at2"/>
<feature type="transmembrane region" description="Helical" evidence="2">
    <location>
        <begin position="41"/>
        <end position="62"/>
    </location>
</feature>
<dbReference type="Proteomes" id="UP000186705">
    <property type="component" value="Unassembled WGS sequence"/>
</dbReference>
<proteinExistence type="predicted"/>
<dbReference type="RefSeq" id="WP_076341222.1">
    <property type="nucleotide sequence ID" value="NZ_CAPSHI010000070.1"/>
</dbReference>
<dbReference type="SMART" id="SM00287">
    <property type="entry name" value="SH3b"/>
    <property type="match status" value="2"/>
</dbReference>
<dbReference type="GeneID" id="78275342"/>
<feature type="domain" description="SH3b" evidence="3">
    <location>
        <begin position="253"/>
        <end position="315"/>
    </location>
</feature>
<evidence type="ECO:0000256" key="1">
    <source>
        <dbReference type="SAM" id="MobiDB-lite"/>
    </source>
</evidence>
<comment type="caution">
    <text evidence="4">The sequence shown here is derived from an EMBL/GenBank/DDBJ whole genome shotgun (WGS) entry which is preliminary data.</text>
</comment>
<feature type="region of interest" description="Disordered" evidence="1">
    <location>
        <begin position="1"/>
        <end position="31"/>
    </location>
</feature>
<feature type="domain" description="SH3b" evidence="3">
    <location>
        <begin position="168"/>
        <end position="230"/>
    </location>
</feature>
<protein>
    <recommendedName>
        <fullName evidence="3">SH3b domain-containing protein</fullName>
    </recommendedName>
</protein>
<keyword evidence="2" id="KW-1133">Transmembrane helix</keyword>
<feature type="region of interest" description="Disordered" evidence="1">
    <location>
        <begin position="230"/>
        <end position="254"/>
    </location>
</feature>
<dbReference type="STRING" id="1862672.BO225_05185"/>
<evidence type="ECO:0000313" key="5">
    <source>
        <dbReference type="Proteomes" id="UP000186705"/>
    </source>
</evidence>
<evidence type="ECO:0000259" key="3">
    <source>
        <dbReference type="SMART" id="SM00287"/>
    </source>
</evidence>
<feature type="compositionally biased region" description="Basic and acidic residues" evidence="1">
    <location>
        <begin position="230"/>
        <end position="247"/>
    </location>
</feature>
<dbReference type="EMBL" id="MPKA01000060">
    <property type="protein sequence ID" value="OLU46740.1"/>
    <property type="molecule type" value="Genomic_DNA"/>
</dbReference>
<evidence type="ECO:0000256" key="2">
    <source>
        <dbReference type="SAM" id="Phobius"/>
    </source>
</evidence>
<accession>A0A1U7NN54</accession>
<keyword evidence="5" id="KW-1185">Reference proteome</keyword>